<dbReference type="InterPro" id="IPR016032">
    <property type="entry name" value="Sig_transdc_resp-reg_C-effctor"/>
</dbReference>
<feature type="region of interest" description="Disordered" evidence="4">
    <location>
        <begin position="395"/>
        <end position="415"/>
    </location>
</feature>
<dbReference type="GO" id="GO:0006355">
    <property type="term" value="P:regulation of DNA-templated transcription"/>
    <property type="evidence" value="ECO:0007669"/>
    <property type="project" value="InterPro"/>
</dbReference>
<dbReference type="Pfam" id="PF00196">
    <property type="entry name" value="GerE"/>
    <property type="match status" value="1"/>
</dbReference>
<evidence type="ECO:0000313" key="7">
    <source>
        <dbReference type="Proteomes" id="UP000199614"/>
    </source>
</evidence>
<dbReference type="Pfam" id="PF13401">
    <property type="entry name" value="AAA_22"/>
    <property type="match status" value="1"/>
</dbReference>
<keyword evidence="2" id="KW-0238">DNA-binding</keyword>
<dbReference type="PANTHER" id="PTHR44688">
    <property type="entry name" value="DNA-BINDING TRANSCRIPTIONAL ACTIVATOR DEVR_DOSR"/>
    <property type="match status" value="1"/>
</dbReference>
<dbReference type="PANTHER" id="PTHR44688:SF16">
    <property type="entry name" value="DNA-BINDING TRANSCRIPTIONAL ACTIVATOR DEVR_DOSR"/>
    <property type="match status" value="1"/>
</dbReference>
<dbReference type="PROSITE" id="PS50043">
    <property type="entry name" value="HTH_LUXR_2"/>
    <property type="match status" value="1"/>
</dbReference>
<dbReference type="SUPFAM" id="SSF52540">
    <property type="entry name" value="P-loop containing nucleoside triphosphate hydrolases"/>
    <property type="match status" value="1"/>
</dbReference>
<name>A0A1I4X349_PSUAM</name>
<evidence type="ECO:0000313" key="6">
    <source>
        <dbReference type="EMBL" id="SFN20297.1"/>
    </source>
</evidence>
<organism evidence="6 7">
    <name type="scientific">Pseudonocardia ammonioxydans</name>
    <dbReference type="NCBI Taxonomy" id="260086"/>
    <lineage>
        <taxon>Bacteria</taxon>
        <taxon>Bacillati</taxon>
        <taxon>Actinomycetota</taxon>
        <taxon>Actinomycetes</taxon>
        <taxon>Pseudonocardiales</taxon>
        <taxon>Pseudonocardiaceae</taxon>
        <taxon>Pseudonocardia</taxon>
    </lineage>
</organism>
<dbReference type="InterPro" id="IPR059106">
    <property type="entry name" value="WHD_MalT"/>
</dbReference>
<dbReference type="GO" id="GO:0016887">
    <property type="term" value="F:ATP hydrolysis activity"/>
    <property type="evidence" value="ECO:0007669"/>
    <property type="project" value="InterPro"/>
</dbReference>
<keyword evidence="3" id="KW-0804">Transcription</keyword>
<dbReference type="AlphaFoldDB" id="A0A1I4X349"/>
<gene>
    <name evidence="6" type="ORF">SAMN05216207_101022</name>
</gene>
<keyword evidence="1" id="KW-0805">Transcription regulation</keyword>
<dbReference type="SMART" id="SM00421">
    <property type="entry name" value="HTH_LUXR"/>
    <property type="match status" value="1"/>
</dbReference>
<dbReference type="Proteomes" id="UP000199614">
    <property type="component" value="Unassembled WGS sequence"/>
</dbReference>
<proteinExistence type="predicted"/>
<feature type="domain" description="HTH luxR-type" evidence="5">
    <location>
        <begin position="730"/>
        <end position="795"/>
    </location>
</feature>
<dbReference type="Pfam" id="PF25873">
    <property type="entry name" value="WHD_MalT"/>
    <property type="match status" value="1"/>
</dbReference>
<evidence type="ECO:0000259" key="5">
    <source>
        <dbReference type="PROSITE" id="PS50043"/>
    </source>
</evidence>
<dbReference type="InterPro" id="IPR049945">
    <property type="entry name" value="AAA_22"/>
</dbReference>
<dbReference type="EMBL" id="FOUY01000010">
    <property type="protein sequence ID" value="SFN20297.1"/>
    <property type="molecule type" value="Genomic_DNA"/>
</dbReference>
<protein>
    <submittedName>
        <fullName evidence="6">LuxR family transcriptional regulator, maltose regulon positive regulatory protein</fullName>
    </submittedName>
</protein>
<dbReference type="GO" id="GO:0003677">
    <property type="term" value="F:DNA binding"/>
    <property type="evidence" value="ECO:0007669"/>
    <property type="project" value="UniProtKB-KW"/>
</dbReference>
<dbReference type="CDD" id="cd06170">
    <property type="entry name" value="LuxR_C_like"/>
    <property type="match status" value="1"/>
</dbReference>
<dbReference type="InterPro" id="IPR036388">
    <property type="entry name" value="WH-like_DNA-bd_sf"/>
</dbReference>
<evidence type="ECO:0000256" key="4">
    <source>
        <dbReference type="SAM" id="MobiDB-lite"/>
    </source>
</evidence>
<dbReference type="Gene3D" id="1.10.10.10">
    <property type="entry name" value="Winged helix-like DNA-binding domain superfamily/Winged helix DNA-binding domain"/>
    <property type="match status" value="1"/>
</dbReference>
<dbReference type="SUPFAM" id="SSF46894">
    <property type="entry name" value="C-terminal effector domain of the bipartite response regulators"/>
    <property type="match status" value="1"/>
</dbReference>
<sequence length="806" mass="83379">MLRRLDRAGAGRLVVVTAPPGYGKTTLLADWLRSPDGRPSAWVGVEAGDDAPRLRAALLAALRAVPGLPPAGPLQAVGAGGGAGPPERGPIGELVAALDATHPGIRLVLDDVDELTDPEALRDLSRLVRGRPAGLRLVLSGRTDPPLPLARMRLEGRLHELRAEDLRLDLDGAAALLGAAGTALTPAQVATLHARTGGWAAGLRLAARALRGRDDPAAFVAQFSGSEGAVADYLTDEVLAVLPEETRRLLLSCAVCPQLPAGLATALSGRADAERVLADLTRVTALVERVEPRTYRVHTLLRTCLAAELERHFPTLRRRSDATAARWWLTAGEPEHALRHAERSGDAGLVLEILRAGGDRLVATGRLSVVRRALAACDPATGDPTAGTVGTVGTAGRAAPGAAPVPGPGGPGGRHVRVPPEREALQRLSSIAALVRAETAVPGDGVAARLAELAMFAREHGFPYVEGQALSLLAGVEAMRGEYRSMSVTAAAAVAAAATVDDDAAARSPRAAGLLAYGDLLAGDPGSASARAREVPAAPGWPAPADDPVARVVRRVADADLAGPTGRRGPGRPAEVGDAALPVALLAALALLEHPVDLAQGGPRQAAETAARLGRRAGDVGELRLMDAWVHLHAGRPDAARTAVDPLTDGSVATLVPYTLLEAHLVRTEAALRGGDPVTARTELDAALARGAALRILRPFLRTGALTRELLGTGPTAGTDAEFAGRLAAALPGGRAVSERELVVLVLLPSLLTTREIAAELTVSVNTVKSHIRSIYVKLGVATRRDAIRRAHELGLLAGGAFTPTR</sequence>
<dbReference type="STRING" id="260086.SAMN05216207_101022"/>
<dbReference type="InterPro" id="IPR027417">
    <property type="entry name" value="P-loop_NTPase"/>
</dbReference>
<accession>A0A1I4X349</accession>
<evidence type="ECO:0000256" key="1">
    <source>
        <dbReference type="ARBA" id="ARBA00023015"/>
    </source>
</evidence>
<evidence type="ECO:0000256" key="2">
    <source>
        <dbReference type="ARBA" id="ARBA00023125"/>
    </source>
</evidence>
<keyword evidence="7" id="KW-1185">Reference proteome</keyword>
<evidence type="ECO:0000256" key="3">
    <source>
        <dbReference type="ARBA" id="ARBA00023163"/>
    </source>
</evidence>
<dbReference type="InterPro" id="IPR000792">
    <property type="entry name" value="Tscrpt_reg_LuxR_C"/>
</dbReference>
<reference evidence="6 7" key="1">
    <citation type="submission" date="2016-10" db="EMBL/GenBank/DDBJ databases">
        <authorList>
            <person name="de Groot N.N."/>
        </authorList>
    </citation>
    <scope>NUCLEOTIDE SEQUENCE [LARGE SCALE GENOMIC DNA]</scope>
    <source>
        <strain evidence="6 7">CGMCC 4.1877</strain>
    </source>
</reference>